<dbReference type="STRING" id="610130.Closa_3587"/>
<name>D9RAR4_LACSW</name>
<evidence type="ECO:0000313" key="1">
    <source>
        <dbReference type="EMBL" id="ADL06111.1"/>
    </source>
</evidence>
<dbReference type="HOGENOM" id="CLU_137287_0_0_9"/>
<dbReference type="KEGG" id="csh:Closa_3587"/>
<proteinExistence type="predicted"/>
<organism evidence="1 2">
    <name type="scientific">Lacrimispora saccharolytica (strain ATCC 35040 / DSM 2544 / NRCC 2533 / WM1)</name>
    <name type="common">Clostridium saccharolyticum</name>
    <dbReference type="NCBI Taxonomy" id="610130"/>
    <lineage>
        <taxon>Bacteria</taxon>
        <taxon>Bacillati</taxon>
        <taxon>Bacillota</taxon>
        <taxon>Clostridia</taxon>
        <taxon>Lachnospirales</taxon>
        <taxon>Lachnospiraceae</taxon>
        <taxon>Lacrimispora</taxon>
    </lineage>
</organism>
<evidence type="ECO:0000313" key="2">
    <source>
        <dbReference type="Proteomes" id="UP000001662"/>
    </source>
</evidence>
<sequence length="188" mass="22315">MLIAQIHLELKGDLDMEENLFVEIIKEQTYRALWEVKNVIDCVPDELWSKAYCEMPCWKHIYHMLHSLDLWFINPRDKGFTEPDIHEKDLNSLEVSPGKYLSREEINHYFFDIDIKIKVYLSILTDNQLLDTPPDCEYNRFTLILAQFRHLHTHMGMIMGFIIDDTGLWPRVLGLESGFPIGEYSKYF</sequence>
<dbReference type="Proteomes" id="UP000001662">
    <property type="component" value="Chromosome"/>
</dbReference>
<dbReference type="PaxDb" id="610130-Closa_3587"/>
<keyword evidence="2" id="KW-1185">Reference proteome</keyword>
<dbReference type="AlphaFoldDB" id="D9RAR4"/>
<dbReference type="EMBL" id="CP002109">
    <property type="protein sequence ID" value="ADL06111.1"/>
    <property type="molecule type" value="Genomic_DNA"/>
</dbReference>
<protein>
    <recommendedName>
        <fullName evidence="3">DinB-like domain-containing protein</fullName>
    </recommendedName>
</protein>
<gene>
    <name evidence="1" type="ordered locus">Closa_3587</name>
</gene>
<accession>D9RAR4</accession>
<dbReference type="SUPFAM" id="SSF109854">
    <property type="entry name" value="DinB/YfiT-like putative metalloenzymes"/>
    <property type="match status" value="1"/>
</dbReference>
<evidence type="ECO:0008006" key="3">
    <source>
        <dbReference type="Google" id="ProtNLM"/>
    </source>
</evidence>
<dbReference type="InterPro" id="IPR034660">
    <property type="entry name" value="DinB/YfiT-like"/>
</dbReference>
<dbReference type="eggNOG" id="ENOG5030G67">
    <property type="taxonomic scope" value="Bacteria"/>
</dbReference>
<reference evidence="1" key="1">
    <citation type="submission" date="2010-07" db="EMBL/GenBank/DDBJ databases">
        <title>Complete sequence of Clostridium saccharolyticum WM1.</title>
        <authorList>
            <consortium name="US DOE Joint Genome Institute"/>
            <person name="Lucas S."/>
            <person name="Copeland A."/>
            <person name="Lapidus A."/>
            <person name="Cheng J.-F."/>
            <person name="Bruce D."/>
            <person name="Goodwin L."/>
            <person name="Pitluck S."/>
            <person name="Chertkov O."/>
            <person name="Detter J.C."/>
            <person name="Han C."/>
            <person name="Tapia R."/>
            <person name="Land M."/>
            <person name="Hauser L."/>
            <person name="Chang Y.-J."/>
            <person name="Jeffries C."/>
            <person name="Kyrpides N."/>
            <person name="Ivanova N."/>
            <person name="Mikhailova N."/>
            <person name="Mouttaki H."/>
            <person name="Lin L."/>
            <person name="Zhou J."/>
            <person name="Hemme C.L."/>
            <person name="Woyke T."/>
        </authorList>
    </citation>
    <scope>NUCLEOTIDE SEQUENCE [LARGE SCALE GENOMIC DNA]</scope>
    <source>
        <strain evidence="1">WM1</strain>
    </source>
</reference>